<sequence>MFSRPQIAFVTKYGQKPTFSLINFSEKKKGYYRKFVFCPKKVGKWADPDTWTLPTH</sequence>
<dbReference type="GeneID" id="40079337"/>
<name>A0A0U4JYG2_9CAUD</name>
<organism evidence="1 2">
    <name type="scientific">Arthrobacter phage CapnMurica</name>
    <dbReference type="NCBI Taxonomy" id="1772294"/>
    <lineage>
        <taxon>Viruses</taxon>
        <taxon>Duplodnaviria</taxon>
        <taxon>Heunggongvirae</taxon>
        <taxon>Uroviricota</taxon>
        <taxon>Caudoviricetes</taxon>
        <taxon>Gordonvirus</taxon>
        <taxon>Gordonvirus captnmurica</taxon>
    </lineage>
</organism>
<dbReference type="KEGG" id="vg:40079337"/>
<evidence type="ECO:0000313" key="1">
    <source>
        <dbReference type="EMBL" id="ALY08684.1"/>
    </source>
</evidence>
<keyword evidence="2" id="KW-1185">Reference proteome</keyword>
<accession>A0A0U4JYG2</accession>
<protein>
    <submittedName>
        <fullName evidence="1">Uncharacterized protein</fullName>
    </submittedName>
</protein>
<gene>
    <name evidence="1" type="primary">84</name>
    <name evidence="1" type="ORF">CAPNMURICA_84</name>
</gene>
<dbReference type="RefSeq" id="YP_009603457.1">
    <property type="nucleotide sequence ID" value="NC_041951.1"/>
</dbReference>
<dbReference type="EMBL" id="KU160641">
    <property type="protein sequence ID" value="ALY08684.1"/>
    <property type="molecule type" value="Genomic_DNA"/>
</dbReference>
<reference evidence="1 2" key="1">
    <citation type="submission" date="2015-11" db="EMBL/GenBank/DDBJ databases">
        <authorList>
            <person name="Amegashie A.K."/>
            <person name="Borst K.R."/>
            <person name="Casazza W.J."/>
            <person name="Chen K.H."/>
            <person name="Evans D.R."/>
            <person name="Huang J."/>
            <person name="Kaku B.M."/>
            <person name="Khetarpal S.K."/>
            <person name="Keifer M.E."/>
            <person name="Kolev H.M."/>
            <person name="McDonald H.N."/>
            <person name="Nkangabwa M.S."/>
            <person name="Rickstrew G.A."/>
            <person name="Schlossman J.R."/>
            <person name="Tender C.M."/>
            <person name="Thomas C.G."/>
            <person name="Vanderveen L.N."/>
            <person name="Varma R.N."/>
            <person name="Wong N."/>
            <person name="Zhang C.W."/>
            <person name="Cutting C.L."/>
            <person name="Davison P.A."/>
            <person name="Braun M.A."/>
            <person name="Lopez A.J."/>
            <person name="Jarvik J.W."/>
            <person name="Bradley K.W."/>
            <person name="Asai D.J."/>
            <person name="Bowman C.A."/>
            <person name="Russell D.A."/>
            <person name="Pope W.H."/>
            <person name="Jacobs-Sera D."/>
            <person name="Hendrix R.W."/>
            <person name="Hatfull G.F."/>
        </authorList>
    </citation>
    <scope>NUCLEOTIDE SEQUENCE [LARGE SCALE GENOMIC DNA]</scope>
</reference>
<dbReference type="Proteomes" id="UP000222888">
    <property type="component" value="Segment"/>
</dbReference>
<proteinExistence type="predicted"/>
<evidence type="ECO:0000313" key="2">
    <source>
        <dbReference type="Proteomes" id="UP000222888"/>
    </source>
</evidence>